<proteinExistence type="predicted"/>
<dbReference type="Proteomes" id="UP000609651">
    <property type="component" value="Unassembled WGS sequence"/>
</dbReference>
<gene>
    <name evidence="1" type="ORF">LzC2_16920</name>
</gene>
<comment type="caution">
    <text evidence="1">The sequence shown here is derived from an EMBL/GenBank/DDBJ whole genome shotgun (WGS) entry which is preliminary data.</text>
</comment>
<reference evidence="1 2" key="1">
    <citation type="journal article" date="2020" name="Syst. Appl. Microbiol.">
        <title>Alienimonas chondri sp. nov., a novel planctomycete isolated from the biofilm of the red alga Chondrus crispus.</title>
        <authorList>
            <person name="Vitorino I."/>
            <person name="Albuquerque L."/>
            <person name="Wiegand S."/>
            <person name="Kallscheuer N."/>
            <person name="da Costa M.S."/>
            <person name="Lobo-da-Cunha A."/>
            <person name="Jogler C."/>
            <person name="Lage O.M."/>
        </authorList>
    </citation>
    <scope>NUCLEOTIDE SEQUENCE [LARGE SCALE GENOMIC DNA]</scope>
    <source>
        <strain evidence="1 2">LzC2</strain>
    </source>
</reference>
<evidence type="ECO:0000313" key="1">
    <source>
        <dbReference type="EMBL" id="NNJ25620.1"/>
    </source>
</evidence>
<name>A0ABX1VCG6_9PLAN</name>
<evidence type="ECO:0000313" key="2">
    <source>
        <dbReference type="Proteomes" id="UP000609651"/>
    </source>
</evidence>
<organism evidence="1 2">
    <name type="scientific">Alienimonas chondri</name>
    <dbReference type="NCBI Taxonomy" id="2681879"/>
    <lineage>
        <taxon>Bacteria</taxon>
        <taxon>Pseudomonadati</taxon>
        <taxon>Planctomycetota</taxon>
        <taxon>Planctomycetia</taxon>
        <taxon>Planctomycetales</taxon>
        <taxon>Planctomycetaceae</taxon>
        <taxon>Alienimonas</taxon>
    </lineage>
</organism>
<accession>A0ABX1VCG6</accession>
<sequence length="130" mass="14688">MSGQRLIQKSDLMTATTIETTGSVREEAELLLATTERWAEKQADWGVRRYEIDGLPRLLIHTPAGRFMLSPGNGIATYYKIPSLTSEHLYFDEGEWEFAEGSDDPHVGALMVPWTEKKFLEVTARLEDAV</sequence>
<keyword evidence="2" id="KW-1185">Reference proteome</keyword>
<protein>
    <submittedName>
        <fullName evidence="1">Uncharacterized protein</fullName>
    </submittedName>
</protein>
<dbReference type="EMBL" id="WTPX01000043">
    <property type="protein sequence ID" value="NNJ25620.1"/>
    <property type="molecule type" value="Genomic_DNA"/>
</dbReference>